<feature type="transmembrane region" description="Helical" evidence="7">
    <location>
        <begin position="114"/>
        <end position="136"/>
    </location>
</feature>
<evidence type="ECO:0000256" key="4">
    <source>
        <dbReference type="ARBA" id="ARBA00022692"/>
    </source>
</evidence>
<accession>A0ABU9I1K7</accession>
<feature type="transmembrane region" description="Helical" evidence="7">
    <location>
        <begin position="84"/>
        <end position="102"/>
    </location>
</feature>
<evidence type="ECO:0000313" key="9">
    <source>
        <dbReference type="Proteomes" id="UP001464555"/>
    </source>
</evidence>
<evidence type="ECO:0000256" key="2">
    <source>
        <dbReference type="ARBA" id="ARBA00006679"/>
    </source>
</evidence>
<comment type="caution">
    <text evidence="8">The sequence shown here is derived from an EMBL/GenBank/DDBJ whole genome shotgun (WGS) entry which is preliminary data.</text>
</comment>
<feature type="transmembrane region" description="Helical" evidence="7">
    <location>
        <begin position="14"/>
        <end position="36"/>
    </location>
</feature>
<name>A0ABU9I1K7_9FLAO</name>
<evidence type="ECO:0000256" key="7">
    <source>
        <dbReference type="SAM" id="Phobius"/>
    </source>
</evidence>
<evidence type="ECO:0000256" key="5">
    <source>
        <dbReference type="ARBA" id="ARBA00022989"/>
    </source>
</evidence>
<proteinExistence type="inferred from homology"/>
<reference evidence="8 9" key="1">
    <citation type="submission" date="2024-04" db="EMBL/GenBank/DDBJ databases">
        <title>Flavobacterium sp. DGU11 16S ribosomal RNA gene Genome sequencing and assembly.</title>
        <authorList>
            <person name="Park S."/>
        </authorList>
    </citation>
    <scope>NUCLEOTIDE SEQUENCE [LARGE SCALE GENOMIC DNA]</scope>
    <source>
        <strain evidence="8 9">DGU11</strain>
    </source>
</reference>
<feature type="transmembrane region" description="Helical" evidence="7">
    <location>
        <begin position="56"/>
        <end position="77"/>
    </location>
</feature>
<evidence type="ECO:0000256" key="3">
    <source>
        <dbReference type="ARBA" id="ARBA00022475"/>
    </source>
</evidence>
<dbReference type="RefSeq" id="WP_341698594.1">
    <property type="nucleotide sequence ID" value="NZ_JBBYHR010000013.1"/>
</dbReference>
<evidence type="ECO:0000256" key="6">
    <source>
        <dbReference type="ARBA" id="ARBA00023136"/>
    </source>
</evidence>
<dbReference type="InterPro" id="IPR032808">
    <property type="entry name" value="DoxX"/>
</dbReference>
<evidence type="ECO:0000313" key="8">
    <source>
        <dbReference type="EMBL" id="MEL1246300.1"/>
    </source>
</evidence>
<keyword evidence="5 7" id="KW-1133">Transmembrane helix</keyword>
<keyword evidence="4 7" id="KW-0812">Transmembrane</keyword>
<comment type="subcellular location">
    <subcellularLocation>
        <location evidence="1">Cell membrane</location>
        <topology evidence="1">Multi-pass membrane protein</topology>
    </subcellularLocation>
</comment>
<dbReference type="Proteomes" id="UP001464555">
    <property type="component" value="Unassembled WGS sequence"/>
</dbReference>
<evidence type="ECO:0000256" key="1">
    <source>
        <dbReference type="ARBA" id="ARBA00004651"/>
    </source>
</evidence>
<keyword evidence="6 7" id="KW-0472">Membrane</keyword>
<dbReference type="EMBL" id="JBBYHR010000013">
    <property type="protein sequence ID" value="MEL1246300.1"/>
    <property type="molecule type" value="Genomic_DNA"/>
</dbReference>
<protein>
    <submittedName>
        <fullName evidence="8">DoxX family protein</fullName>
    </submittedName>
</protein>
<comment type="similarity">
    <text evidence="2">Belongs to the DoxX family.</text>
</comment>
<gene>
    <name evidence="8" type="ORF">AAEO56_18645</name>
</gene>
<keyword evidence="9" id="KW-1185">Reference proteome</keyword>
<dbReference type="PANTHER" id="PTHR33452">
    <property type="entry name" value="OXIDOREDUCTASE CATD-RELATED"/>
    <property type="match status" value="1"/>
</dbReference>
<dbReference type="PANTHER" id="PTHR33452:SF1">
    <property type="entry name" value="INNER MEMBRANE PROTEIN YPHA-RELATED"/>
    <property type="match status" value="1"/>
</dbReference>
<dbReference type="InterPro" id="IPR051907">
    <property type="entry name" value="DoxX-like_oxidoreductase"/>
</dbReference>
<sequence>MASYGSSSTANSTIVYDTALLLVRLTVSCLIMTHGLQKLTMLLGSAPVEFADPLGIGPVPSLILAIFAEVVCSFLIILGVATRFSCIPLIVTMLVAIFSVHASDPLGAKELPVLYLLVFVVFFVTGAGKFSVDYLIKRNKKSVNY</sequence>
<keyword evidence="3" id="KW-1003">Cell membrane</keyword>
<dbReference type="Pfam" id="PF07681">
    <property type="entry name" value="DoxX"/>
    <property type="match status" value="1"/>
</dbReference>
<organism evidence="8 9">
    <name type="scientific">Flavobacterium arundinis</name>
    <dbReference type="NCBI Taxonomy" id="3139143"/>
    <lineage>
        <taxon>Bacteria</taxon>
        <taxon>Pseudomonadati</taxon>
        <taxon>Bacteroidota</taxon>
        <taxon>Flavobacteriia</taxon>
        <taxon>Flavobacteriales</taxon>
        <taxon>Flavobacteriaceae</taxon>
        <taxon>Flavobacterium</taxon>
    </lineage>
</organism>